<dbReference type="AlphaFoldDB" id="A0A433WL24"/>
<name>A0A433WL24_9BACT</name>
<dbReference type="InterPro" id="IPR016181">
    <property type="entry name" value="Acyl_CoA_acyltransferase"/>
</dbReference>
<dbReference type="Gene3D" id="3.40.630.30">
    <property type="match status" value="1"/>
</dbReference>
<comment type="caution">
    <text evidence="1">The sequence shown here is derived from an EMBL/GenBank/DDBJ whole genome shotgun (WGS) entry which is preliminary data.</text>
</comment>
<organism evidence="1 2">
    <name type="scientific">Chitinophaga solisilvae</name>
    <dbReference type="NCBI Taxonomy" id="1233460"/>
    <lineage>
        <taxon>Bacteria</taxon>
        <taxon>Pseudomonadati</taxon>
        <taxon>Bacteroidota</taxon>
        <taxon>Chitinophagia</taxon>
        <taxon>Chitinophagales</taxon>
        <taxon>Chitinophagaceae</taxon>
        <taxon>Chitinophaga</taxon>
    </lineage>
</organism>
<evidence type="ECO:0000313" key="1">
    <source>
        <dbReference type="EMBL" id="NSL87678.1"/>
    </source>
</evidence>
<protein>
    <submittedName>
        <fullName evidence="1">GNAT family N-acetyltransferase</fullName>
    </submittedName>
</protein>
<dbReference type="EMBL" id="RIAR02000001">
    <property type="protein sequence ID" value="NSL87678.1"/>
    <property type="molecule type" value="Genomic_DNA"/>
</dbReference>
<gene>
    <name evidence="1" type="ORF">ECE50_012595</name>
</gene>
<dbReference type="OrthoDB" id="4966223at2"/>
<accession>A0A433WL24</accession>
<dbReference type="SUPFAM" id="SSF55729">
    <property type="entry name" value="Acyl-CoA N-acyltransferases (Nat)"/>
    <property type="match status" value="1"/>
</dbReference>
<dbReference type="GO" id="GO:0016747">
    <property type="term" value="F:acyltransferase activity, transferring groups other than amino-acyl groups"/>
    <property type="evidence" value="ECO:0007669"/>
    <property type="project" value="InterPro"/>
</dbReference>
<proteinExistence type="predicted"/>
<reference evidence="1" key="1">
    <citation type="submission" date="2020-05" db="EMBL/GenBank/DDBJ databases">
        <title>Chitinophaga laudate sp. nov., isolated from a tropical peat swamp.</title>
        <authorList>
            <person name="Goh C.B.S."/>
            <person name="Lee M.S."/>
            <person name="Parimannan S."/>
            <person name="Pasbakhsh P."/>
            <person name="Yule C.M."/>
            <person name="Rajandas H."/>
            <person name="Loke S."/>
            <person name="Croft L."/>
            <person name="Tan J.B.L."/>
        </authorList>
    </citation>
    <scope>NUCLEOTIDE SEQUENCE</scope>
    <source>
        <strain evidence="1">Mgbs1</strain>
    </source>
</reference>
<evidence type="ECO:0000313" key="2">
    <source>
        <dbReference type="Proteomes" id="UP000281028"/>
    </source>
</evidence>
<dbReference type="Pfam" id="PF00583">
    <property type="entry name" value="Acetyltransf_1"/>
    <property type="match status" value="1"/>
</dbReference>
<dbReference type="Proteomes" id="UP000281028">
    <property type="component" value="Unassembled WGS sequence"/>
</dbReference>
<sequence length="216" mass="23613">MSSPYHADPLLVATWVKGWAISREVAPPVSVYDGSHVTVGWPAQLARYVFPHLSDGYKELAATIHEPFIHLKVLDDPEEARAWLPSRWVIQEPGHMMVCPVPMTGVAPTLPDGYTVDIQDEITVPLVRILAADGTTAAAGRIALVDDYIIYDRIETHPDHRRRGLASLVMYTLQQTGFAKGGSKGILVATAAGRALYTTLGWKFYAPLTTAIIPGE</sequence>
<dbReference type="InterPro" id="IPR000182">
    <property type="entry name" value="GNAT_dom"/>
</dbReference>
<keyword evidence="2" id="KW-1185">Reference proteome</keyword>
<dbReference type="PROSITE" id="PS51186">
    <property type="entry name" value="GNAT"/>
    <property type="match status" value="1"/>
</dbReference>